<evidence type="ECO:0000313" key="9">
    <source>
        <dbReference type="EMBL" id="KAF0923863.1"/>
    </source>
</evidence>
<dbReference type="GO" id="GO:0005634">
    <property type="term" value="C:nucleus"/>
    <property type="evidence" value="ECO:0007669"/>
    <property type="project" value="UniProtKB-SubCell"/>
</dbReference>
<dbReference type="GO" id="GO:0030527">
    <property type="term" value="F:structural constituent of chromatin"/>
    <property type="evidence" value="ECO:0007669"/>
    <property type="project" value="InterPro"/>
</dbReference>
<dbReference type="GO" id="GO:0003677">
    <property type="term" value="F:DNA binding"/>
    <property type="evidence" value="ECO:0007669"/>
    <property type="project" value="UniProtKB-KW"/>
</dbReference>
<keyword evidence="10" id="KW-1185">Reference proteome</keyword>
<dbReference type="EMBL" id="SPHZ02000003">
    <property type="protein sequence ID" value="KAF0923863.1"/>
    <property type="molecule type" value="Genomic_DNA"/>
</dbReference>
<dbReference type="InterPro" id="IPR001951">
    <property type="entry name" value="Histone_H4"/>
</dbReference>
<dbReference type="Gene3D" id="1.10.20.10">
    <property type="entry name" value="Histone, subunit A"/>
    <property type="match status" value="1"/>
</dbReference>
<comment type="function">
    <text evidence="8">Core component of nucleosome. Nucleosomes wrap and compact DNA into chromatin, limiting DNA accessibility to the cellular machineries which require DNA as a template. Histones thereby play a central role in transcription regulation, DNA repair, DNA replication and chromosomal stability. DNA accessibility is regulated via a complex set of post-translational modifications of histones, also called histone code, and nucleosome remodeling.</text>
</comment>
<dbReference type="GO" id="GO:0000786">
    <property type="term" value="C:nucleosome"/>
    <property type="evidence" value="ECO:0007669"/>
    <property type="project" value="UniProtKB-KW"/>
</dbReference>
<name>A0A6G1EIT0_9ORYZ</name>
<evidence type="ECO:0000256" key="3">
    <source>
        <dbReference type="ARBA" id="ARBA00006564"/>
    </source>
</evidence>
<accession>A0A6G1EIT0</accession>
<comment type="similarity">
    <text evidence="3 8">Belongs to the histone H4 family.</text>
</comment>
<keyword evidence="6 8" id="KW-0539">Nucleus</keyword>
<keyword evidence="4 8" id="KW-0158">Chromosome</keyword>
<evidence type="ECO:0000256" key="2">
    <source>
        <dbReference type="ARBA" id="ARBA00004286"/>
    </source>
</evidence>
<dbReference type="InterPro" id="IPR009072">
    <property type="entry name" value="Histone-fold"/>
</dbReference>
<keyword evidence="7 8" id="KW-0544">Nucleosome core</keyword>
<dbReference type="SMART" id="SM00417">
    <property type="entry name" value="H4"/>
    <property type="match status" value="1"/>
</dbReference>
<evidence type="ECO:0000256" key="8">
    <source>
        <dbReference type="RuleBase" id="RU000528"/>
    </source>
</evidence>
<dbReference type="SUPFAM" id="SSF47113">
    <property type="entry name" value="Histone-fold"/>
    <property type="match status" value="1"/>
</dbReference>
<proteinExistence type="inferred from homology"/>
<evidence type="ECO:0000256" key="5">
    <source>
        <dbReference type="ARBA" id="ARBA00023125"/>
    </source>
</evidence>
<comment type="subunit">
    <text evidence="8">The nucleosome is a histone octamer containing two molecules each of H2A, H2B, H3 and H4 assembled in one H3-H4 heterotetramer and two H2A-H2B heterodimers. The octamer wraps approximately 147 bp of DNA.</text>
</comment>
<gene>
    <name evidence="9" type="ORF">E2562_007718</name>
</gene>
<comment type="caution">
    <text evidence="9">The sequence shown here is derived from an EMBL/GenBank/DDBJ whole genome shotgun (WGS) entry which is preliminary data.</text>
</comment>
<evidence type="ECO:0000256" key="6">
    <source>
        <dbReference type="ARBA" id="ARBA00023242"/>
    </source>
</evidence>
<dbReference type="Proteomes" id="UP000479710">
    <property type="component" value="Unassembled WGS sequence"/>
</dbReference>
<reference evidence="9 10" key="1">
    <citation type="submission" date="2019-11" db="EMBL/GenBank/DDBJ databases">
        <title>Whole genome sequence of Oryza granulata.</title>
        <authorList>
            <person name="Li W."/>
        </authorList>
    </citation>
    <scope>NUCLEOTIDE SEQUENCE [LARGE SCALE GENOMIC DNA]</scope>
    <source>
        <strain evidence="10">cv. Menghai</strain>
        <tissue evidence="9">Leaf</tissue>
    </source>
</reference>
<dbReference type="PRINTS" id="PR00623">
    <property type="entry name" value="HISTONEH4"/>
</dbReference>
<keyword evidence="5 8" id="KW-0238">DNA-binding</keyword>
<evidence type="ECO:0000256" key="7">
    <source>
        <dbReference type="ARBA" id="ARBA00023269"/>
    </source>
</evidence>
<dbReference type="GO" id="GO:0046982">
    <property type="term" value="F:protein heterodimerization activity"/>
    <property type="evidence" value="ECO:0007669"/>
    <property type="project" value="InterPro"/>
</dbReference>
<evidence type="ECO:0000256" key="4">
    <source>
        <dbReference type="ARBA" id="ARBA00022454"/>
    </source>
</evidence>
<dbReference type="OrthoDB" id="9904347at2759"/>
<evidence type="ECO:0000256" key="1">
    <source>
        <dbReference type="ARBA" id="ARBA00004123"/>
    </source>
</evidence>
<protein>
    <recommendedName>
        <fullName evidence="8">Histone H4</fullName>
    </recommendedName>
</protein>
<dbReference type="PANTHER" id="PTHR10484">
    <property type="entry name" value="HISTONE H4"/>
    <property type="match status" value="1"/>
</dbReference>
<comment type="subcellular location">
    <subcellularLocation>
        <location evidence="2">Chromosome</location>
    </subcellularLocation>
    <subcellularLocation>
        <location evidence="1">Nucleus</location>
    </subcellularLocation>
</comment>
<sequence length="60" mass="6785">MKCVSRLIYEETCGALEFFLKNAICDVVTNTEHAHCKTVIAIDIIYKLKLEGRTLYTFGG</sequence>
<organism evidence="9 10">
    <name type="scientific">Oryza meyeriana var. granulata</name>
    <dbReference type="NCBI Taxonomy" id="110450"/>
    <lineage>
        <taxon>Eukaryota</taxon>
        <taxon>Viridiplantae</taxon>
        <taxon>Streptophyta</taxon>
        <taxon>Embryophyta</taxon>
        <taxon>Tracheophyta</taxon>
        <taxon>Spermatophyta</taxon>
        <taxon>Magnoliopsida</taxon>
        <taxon>Liliopsida</taxon>
        <taxon>Poales</taxon>
        <taxon>Poaceae</taxon>
        <taxon>BOP clade</taxon>
        <taxon>Oryzoideae</taxon>
        <taxon>Oryzeae</taxon>
        <taxon>Oryzinae</taxon>
        <taxon>Oryza</taxon>
        <taxon>Oryza meyeriana</taxon>
    </lineage>
</organism>
<dbReference type="AlphaFoldDB" id="A0A6G1EIT0"/>
<evidence type="ECO:0000313" key="10">
    <source>
        <dbReference type="Proteomes" id="UP000479710"/>
    </source>
</evidence>